<dbReference type="Gene3D" id="1.10.150.570">
    <property type="entry name" value="GidA associated domain, C-terminal subdomain"/>
    <property type="match status" value="1"/>
</dbReference>
<feature type="binding site" evidence="12">
    <location>
        <begin position="273"/>
        <end position="287"/>
    </location>
    <ligand>
        <name>NAD(+)</name>
        <dbReference type="ChEBI" id="CHEBI:57540"/>
    </ligand>
</feature>
<dbReference type="OrthoDB" id="9815560at2"/>
<comment type="subunit">
    <text evidence="10 12">Homodimer. Heterotetramer of two MnmE and two MnmG subunits.</text>
</comment>
<dbReference type="Pfam" id="PF13932">
    <property type="entry name" value="SAM_GIDA_C"/>
    <property type="match status" value="1"/>
</dbReference>
<comment type="cofactor">
    <cofactor evidence="1 12">
        <name>FAD</name>
        <dbReference type="ChEBI" id="CHEBI:57692"/>
    </cofactor>
</comment>
<comment type="similarity">
    <text evidence="3 12">Belongs to the MnmG family.</text>
</comment>
<evidence type="ECO:0000256" key="5">
    <source>
        <dbReference type="ARBA" id="ARBA00022490"/>
    </source>
</evidence>
<dbReference type="InterPro" id="IPR002218">
    <property type="entry name" value="MnmG-rel"/>
</dbReference>
<comment type="function">
    <text evidence="2 12">NAD-binding protein involved in the addition of a carboxymethylaminomethyl (cmnm) group at the wobble position (U34) of certain tRNAs, forming tRNA-cmnm(5)s(2)U34.</text>
</comment>
<dbReference type="GO" id="GO:0050660">
    <property type="term" value="F:flavin adenine dinucleotide binding"/>
    <property type="evidence" value="ECO:0007669"/>
    <property type="project" value="UniProtKB-UniRule"/>
</dbReference>
<dbReference type="KEGG" id="ttk:TST_0045"/>
<keyword evidence="5 12" id="KW-0963">Cytoplasm</keyword>
<feature type="coiled-coil region" evidence="13">
    <location>
        <begin position="459"/>
        <end position="486"/>
    </location>
</feature>
<evidence type="ECO:0000256" key="8">
    <source>
        <dbReference type="ARBA" id="ARBA00022827"/>
    </source>
</evidence>
<evidence type="ECO:0000256" key="12">
    <source>
        <dbReference type="HAMAP-Rule" id="MF_00129"/>
    </source>
</evidence>
<dbReference type="InterPro" id="IPR036188">
    <property type="entry name" value="FAD/NAD-bd_sf"/>
</dbReference>
<dbReference type="PROSITE" id="PS01280">
    <property type="entry name" value="GIDA_1"/>
    <property type="match status" value="1"/>
</dbReference>
<feature type="domain" description="tRNA uridine 5-carboxymethylaminomethyl modification enzyme C-terminal subdomain" evidence="14">
    <location>
        <begin position="545"/>
        <end position="616"/>
    </location>
</feature>
<dbReference type="SUPFAM" id="SSF51905">
    <property type="entry name" value="FAD/NAD(P)-binding domain"/>
    <property type="match status" value="1"/>
</dbReference>
<dbReference type="PANTHER" id="PTHR11806:SF0">
    <property type="entry name" value="PROTEIN MTO1 HOMOLOG, MITOCHONDRIAL"/>
    <property type="match status" value="1"/>
</dbReference>
<evidence type="ECO:0000256" key="4">
    <source>
        <dbReference type="ARBA" id="ARBA00020461"/>
    </source>
</evidence>
<comment type="subcellular location">
    <subcellularLocation>
        <location evidence="12">Cytoplasm</location>
    </subcellularLocation>
</comment>
<evidence type="ECO:0000256" key="3">
    <source>
        <dbReference type="ARBA" id="ARBA00007653"/>
    </source>
</evidence>
<dbReference type="GO" id="GO:0030488">
    <property type="term" value="P:tRNA methylation"/>
    <property type="evidence" value="ECO:0007669"/>
    <property type="project" value="TreeGrafter"/>
</dbReference>
<dbReference type="GO" id="GO:0005829">
    <property type="term" value="C:cytosol"/>
    <property type="evidence" value="ECO:0007669"/>
    <property type="project" value="TreeGrafter"/>
</dbReference>
<dbReference type="FunFam" id="1.10.10.1800:FF:000001">
    <property type="entry name" value="tRNA uridine 5-carboxymethylaminomethyl modification enzyme MnmG"/>
    <property type="match status" value="1"/>
</dbReference>
<sequence length="628" mass="70610">MYTFDEYYDVVVVGGGHAGIEAALATARMGCKTLMITINADMIGQTSCNPAIGGLAKGHLVKEIDALGGEMAKATDYAGIQFRVLNTKKGPAVQSSRAQIDRKLYRSYMKQVVEREGNLDVLQARVENILVKNGKVWAVDTNIELRFRTKAVILCTGTFLKGLIHIGLNNFPAGRLGDFPAYKLSESLKKLGLRLGRLKTGTTPRLDANTIDFSELEVQHGDEPPKPFSFFTEKITNKQLPCWITYTNEKTHEIIRSGFDRSPLFTGVIKGIGPRYCPSIEDKVARFPDKPRHQIFLEPEGYDTVEIYPNGIPTSLPIDIQIKFIRTIKGLENAKMIRPGYAIEYDFVPPTQLKHTLETKVVEGLYCAGQINGTSGYEEAAAQGLMAGINAALKIKGKEPFVLSRSEAYIGVLIDDLVTKGTNEPYRMFTSRAEYRLLLREDNAPLRLMEKGYQLGLISENQINKLRGYKEMIREEKERLKKERAKPTVVVNNILKEKGSTPLEEPVSLAQLLKRPEITYEDIEKIQGKKSDLPDYVKQEVEIEIKYEGYIKRQKEQVERFKRMESKLIPEDIDYDAIPGLSTEVRQKLKEVRPVSIGQASRIPGVTPAAISAILIYMEMQQRRKKAG</sequence>
<dbReference type="EMBL" id="AP013035">
    <property type="protein sequence ID" value="BAT70855.1"/>
    <property type="molecule type" value="Genomic_DNA"/>
</dbReference>
<dbReference type="HAMAP" id="MF_00129">
    <property type="entry name" value="MnmG_GidA"/>
    <property type="match status" value="1"/>
</dbReference>
<dbReference type="InterPro" id="IPR049312">
    <property type="entry name" value="GIDA_C_N"/>
</dbReference>
<dbReference type="NCBIfam" id="TIGR00136">
    <property type="entry name" value="mnmG_gidA"/>
    <property type="match status" value="1"/>
</dbReference>
<keyword evidence="16" id="KW-1185">Reference proteome</keyword>
<dbReference type="PATRIC" id="fig|1298851.3.peg.48"/>
<dbReference type="PRINTS" id="PR00411">
    <property type="entry name" value="PNDRDTASEI"/>
</dbReference>
<evidence type="ECO:0000256" key="10">
    <source>
        <dbReference type="ARBA" id="ARBA00025948"/>
    </source>
</evidence>
<dbReference type="STRING" id="1298851.TST_0045"/>
<proteinExistence type="inferred from homology"/>
<evidence type="ECO:0000313" key="16">
    <source>
        <dbReference type="Proteomes" id="UP000063234"/>
    </source>
</evidence>
<dbReference type="InterPro" id="IPR047001">
    <property type="entry name" value="MnmG_C_subdom"/>
</dbReference>
<evidence type="ECO:0000256" key="6">
    <source>
        <dbReference type="ARBA" id="ARBA00022630"/>
    </source>
</evidence>
<reference evidence="16" key="1">
    <citation type="journal article" date="2018" name="Science">
        <title>A primordial and reversible TCA cycle in a facultatively chemolithoautotrophic thermophile.</title>
        <authorList>
            <person name="Nunoura T."/>
            <person name="Chikaraishi Y."/>
            <person name="Izaki R."/>
            <person name="Suwa T."/>
            <person name="Sato T."/>
            <person name="Harada T."/>
            <person name="Mori K."/>
            <person name="Kato Y."/>
            <person name="Miyazaki M."/>
            <person name="Shimamura S."/>
            <person name="Yanagawa K."/>
            <person name="Shuto A."/>
            <person name="Ohkouchi N."/>
            <person name="Fujita N."/>
            <person name="Takaki Y."/>
            <person name="Atomi H."/>
            <person name="Takai K."/>
        </authorList>
    </citation>
    <scope>NUCLEOTIDE SEQUENCE [LARGE SCALE GENOMIC DNA]</scope>
    <source>
        <strain evidence="16">DSM 17441 / JCM 13301 / NBRC 103674 / ABI70S6</strain>
    </source>
</reference>
<dbReference type="PROSITE" id="PS01281">
    <property type="entry name" value="GIDA_2"/>
    <property type="match status" value="1"/>
</dbReference>
<evidence type="ECO:0000256" key="1">
    <source>
        <dbReference type="ARBA" id="ARBA00001974"/>
    </source>
</evidence>
<evidence type="ECO:0000256" key="13">
    <source>
        <dbReference type="SAM" id="Coils"/>
    </source>
</evidence>
<dbReference type="RefSeq" id="WP_068548545.1">
    <property type="nucleotide sequence ID" value="NZ_AP013035.1"/>
</dbReference>
<gene>
    <name evidence="12 15" type="primary">gidA</name>
    <name evidence="12" type="synonym">mnmG</name>
    <name evidence="15" type="ORF">TST_0045</name>
</gene>
<dbReference type="InterPro" id="IPR004416">
    <property type="entry name" value="MnmG"/>
</dbReference>
<dbReference type="Pfam" id="PF21680">
    <property type="entry name" value="GIDA_C_1st"/>
    <property type="match status" value="1"/>
</dbReference>
<dbReference type="Pfam" id="PF01134">
    <property type="entry name" value="GIDA"/>
    <property type="match status" value="1"/>
</dbReference>
<name>A0A0S3QRA6_THET7</name>
<evidence type="ECO:0000313" key="15">
    <source>
        <dbReference type="EMBL" id="BAT70855.1"/>
    </source>
</evidence>
<keyword evidence="9 12" id="KW-0520">NAD</keyword>
<dbReference type="GO" id="GO:0002098">
    <property type="term" value="P:tRNA wobble uridine modification"/>
    <property type="evidence" value="ECO:0007669"/>
    <property type="project" value="InterPro"/>
</dbReference>
<dbReference type="Proteomes" id="UP000063234">
    <property type="component" value="Chromosome"/>
</dbReference>
<evidence type="ECO:0000259" key="14">
    <source>
        <dbReference type="SMART" id="SM01228"/>
    </source>
</evidence>
<dbReference type="FunFam" id="1.10.150.570:FF:000001">
    <property type="entry name" value="tRNA uridine 5-carboxymethylaminomethyl modification enzyme MnmG"/>
    <property type="match status" value="1"/>
</dbReference>
<accession>A0A0S3QRA6</accession>
<dbReference type="FunFam" id="3.50.50.60:FF:000002">
    <property type="entry name" value="tRNA uridine 5-carboxymethylaminomethyl modification enzyme MnmG"/>
    <property type="match status" value="1"/>
</dbReference>
<keyword evidence="13" id="KW-0175">Coiled coil</keyword>
<keyword evidence="8 12" id="KW-0274">FAD</keyword>
<dbReference type="SMART" id="SM01228">
    <property type="entry name" value="GIDA_assoc_3"/>
    <property type="match status" value="1"/>
</dbReference>
<dbReference type="InterPro" id="IPR026904">
    <property type="entry name" value="MnmG_C"/>
</dbReference>
<evidence type="ECO:0000256" key="9">
    <source>
        <dbReference type="ARBA" id="ARBA00023027"/>
    </source>
</evidence>
<dbReference type="AlphaFoldDB" id="A0A0S3QRA6"/>
<dbReference type="FunFam" id="3.50.50.60:FF:000010">
    <property type="entry name" value="tRNA uridine 5-carboxymethylaminomethyl modification enzyme MnmG"/>
    <property type="match status" value="1"/>
</dbReference>
<dbReference type="Gene3D" id="3.50.50.60">
    <property type="entry name" value="FAD/NAD(P)-binding domain"/>
    <property type="match status" value="2"/>
</dbReference>
<dbReference type="PANTHER" id="PTHR11806">
    <property type="entry name" value="GLUCOSE INHIBITED DIVISION PROTEIN A"/>
    <property type="match status" value="1"/>
</dbReference>
<keyword evidence="7 12" id="KW-0819">tRNA processing</keyword>
<evidence type="ECO:0000256" key="7">
    <source>
        <dbReference type="ARBA" id="ARBA00022694"/>
    </source>
</evidence>
<dbReference type="InterPro" id="IPR040131">
    <property type="entry name" value="MnmG_N"/>
</dbReference>
<keyword evidence="6 12" id="KW-0285">Flavoprotein</keyword>
<dbReference type="Gene3D" id="1.10.10.1800">
    <property type="entry name" value="tRNA uridine 5-carboxymethylaminomethyl modification enzyme MnmG/GidA"/>
    <property type="match status" value="1"/>
</dbReference>
<comment type="caution">
    <text evidence="12">Lacks conserved residue(s) required for the propagation of feature annotation.</text>
</comment>
<dbReference type="InterPro" id="IPR044920">
    <property type="entry name" value="MnmG_C_subdom_sf"/>
</dbReference>
<evidence type="ECO:0000256" key="2">
    <source>
        <dbReference type="ARBA" id="ARBA00003717"/>
    </source>
</evidence>
<feature type="binding site" evidence="12">
    <location>
        <begin position="14"/>
        <end position="19"/>
    </location>
    <ligand>
        <name>FAD</name>
        <dbReference type="ChEBI" id="CHEBI:57692"/>
    </ligand>
</feature>
<dbReference type="InterPro" id="IPR020595">
    <property type="entry name" value="MnmG-rel_CS"/>
</dbReference>
<evidence type="ECO:0000256" key="11">
    <source>
        <dbReference type="ARBA" id="ARBA00031800"/>
    </source>
</evidence>
<organism evidence="15 16">
    <name type="scientific">Thermosulfidibacter takaii (strain DSM 17441 / JCM 13301 / NBRC 103674 / ABI70S6)</name>
    <dbReference type="NCBI Taxonomy" id="1298851"/>
    <lineage>
        <taxon>Bacteria</taxon>
        <taxon>Pseudomonadati</taxon>
        <taxon>Thermosulfidibacterota</taxon>
        <taxon>Thermosulfidibacteria</taxon>
        <taxon>Thermosulfidibacterales</taxon>
        <taxon>Thermosulfidibacteraceae</taxon>
    </lineage>
</organism>
<protein>
    <recommendedName>
        <fullName evidence="4 12">tRNA uridine 5-carboxymethylaminomethyl modification enzyme MnmG</fullName>
    </recommendedName>
    <alternativeName>
        <fullName evidence="11 12">Glucose-inhibited division protein A</fullName>
    </alternativeName>
</protein>